<reference evidence="2" key="1">
    <citation type="submission" date="2015-05" db="EMBL/GenBank/DDBJ databases">
        <title>Permanent draft genome of Rhodopirellula islandicus K833.</title>
        <authorList>
            <person name="Kizina J."/>
            <person name="Richter M."/>
            <person name="Glockner F.O."/>
            <person name="Harder J."/>
        </authorList>
    </citation>
    <scope>NUCLEOTIDE SEQUENCE [LARGE SCALE GENOMIC DNA]</scope>
    <source>
        <strain evidence="2">K833</strain>
    </source>
</reference>
<comment type="caution">
    <text evidence="2">The sequence shown here is derived from an EMBL/GenBank/DDBJ whole genome shotgun (WGS) entry which is preliminary data.</text>
</comment>
<feature type="compositionally biased region" description="Polar residues" evidence="1">
    <location>
        <begin position="57"/>
        <end position="70"/>
    </location>
</feature>
<dbReference type="AlphaFoldDB" id="A0A0J1B9L3"/>
<gene>
    <name evidence="2" type="ORF">RISK_004545</name>
</gene>
<dbReference type="Proteomes" id="UP000036367">
    <property type="component" value="Unassembled WGS sequence"/>
</dbReference>
<dbReference type="STRING" id="595434.RISK_004545"/>
<protein>
    <submittedName>
        <fullName evidence="2">Uncharacterized protein</fullName>
    </submittedName>
</protein>
<evidence type="ECO:0000313" key="3">
    <source>
        <dbReference type="Proteomes" id="UP000036367"/>
    </source>
</evidence>
<name>A0A0J1B9L3_RHOIS</name>
<evidence type="ECO:0000256" key="1">
    <source>
        <dbReference type="SAM" id="MobiDB-lite"/>
    </source>
</evidence>
<proteinExistence type="predicted"/>
<keyword evidence="3" id="KW-1185">Reference proteome</keyword>
<sequence>MAGDRSLLMAGTILLSLFVDSKTKVDLQHHLVARKLRLQRSMPLQFNGPFGGHRTPEITSIRTNRLPKNT</sequence>
<evidence type="ECO:0000313" key="2">
    <source>
        <dbReference type="EMBL" id="KLU03233.1"/>
    </source>
</evidence>
<accession>A0A0J1B9L3</accession>
<feature type="region of interest" description="Disordered" evidence="1">
    <location>
        <begin position="45"/>
        <end position="70"/>
    </location>
</feature>
<dbReference type="EMBL" id="LECT01000038">
    <property type="protein sequence ID" value="KLU03233.1"/>
    <property type="molecule type" value="Genomic_DNA"/>
</dbReference>
<organism evidence="2 3">
    <name type="scientific">Rhodopirellula islandica</name>
    <dbReference type="NCBI Taxonomy" id="595434"/>
    <lineage>
        <taxon>Bacteria</taxon>
        <taxon>Pseudomonadati</taxon>
        <taxon>Planctomycetota</taxon>
        <taxon>Planctomycetia</taxon>
        <taxon>Pirellulales</taxon>
        <taxon>Pirellulaceae</taxon>
        <taxon>Rhodopirellula</taxon>
    </lineage>
</organism>